<dbReference type="RefSeq" id="WP_044001895.1">
    <property type="nucleotide sequence ID" value="NZ_CP007145.1"/>
</dbReference>
<reference evidence="1 2" key="1">
    <citation type="submission" date="2014-01" db="EMBL/GenBank/DDBJ databases">
        <title>Complete genome sequence of ionizing-radiation resistance bacterium Hymenobacter swuensis DY53.</title>
        <authorList>
            <person name="Jung J.-H."/>
            <person name="Jeong S.-W."/>
            <person name="Joe M.-H."/>
            <person name="Cho y.-j."/>
            <person name="Kim M.-K."/>
            <person name="Lim S.-Y."/>
        </authorList>
    </citation>
    <scope>NUCLEOTIDE SEQUENCE [LARGE SCALE GENOMIC DNA]</scope>
    <source>
        <strain evidence="1 2">DY53</strain>
    </source>
</reference>
<protein>
    <submittedName>
        <fullName evidence="1">Uncharacterized protein</fullName>
    </submittedName>
</protein>
<evidence type="ECO:0000313" key="2">
    <source>
        <dbReference type="Proteomes" id="UP000019423"/>
    </source>
</evidence>
<proteinExistence type="predicted"/>
<dbReference type="EMBL" id="CP007145">
    <property type="protein sequence ID" value="AHJ97475.1"/>
    <property type="molecule type" value="Genomic_DNA"/>
</dbReference>
<dbReference type="Proteomes" id="UP000019423">
    <property type="component" value="Chromosome"/>
</dbReference>
<sequence>MNKALPLAALIIALGLILFLYQRLRTAEASLEIANRRFADCEQVNFQLQNQLTQATRGPVPDSLRVVSGE</sequence>
<organism evidence="1 2">
    <name type="scientific">Hymenobacter swuensis DY53</name>
    <dbReference type="NCBI Taxonomy" id="1227739"/>
    <lineage>
        <taxon>Bacteria</taxon>
        <taxon>Pseudomonadati</taxon>
        <taxon>Bacteroidota</taxon>
        <taxon>Cytophagia</taxon>
        <taxon>Cytophagales</taxon>
        <taxon>Hymenobacteraceae</taxon>
        <taxon>Hymenobacter</taxon>
    </lineage>
</organism>
<dbReference type="KEGG" id="hsw:Hsw_1880"/>
<dbReference type="HOGENOM" id="CLU_2788233_0_0_10"/>
<keyword evidence="2" id="KW-1185">Reference proteome</keyword>
<dbReference type="PATRIC" id="fig|1227739.3.peg.2101"/>
<name>W8F6Y9_9BACT</name>
<evidence type="ECO:0000313" key="1">
    <source>
        <dbReference type="EMBL" id="AHJ97475.1"/>
    </source>
</evidence>
<dbReference type="AlphaFoldDB" id="W8F6Y9"/>
<gene>
    <name evidence="1" type="ORF">Hsw_1880</name>
</gene>
<dbReference type="OrthoDB" id="879781at2"/>
<accession>W8F6Y9</accession>